<keyword evidence="3" id="KW-1185">Reference proteome</keyword>
<evidence type="ECO:0000256" key="1">
    <source>
        <dbReference type="SAM" id="MobiDB-lite"/>
    </source>
</evidence>
<evidence type="ECO:0000313" key="2">
    <source>
        <dbReference type="EMBL" id="KAJ9575943.1"/>
    </source>
</evidence>
<accession>A0AAD7Z8J4</accession>
<reference evidence="2" key="2">
    <citation type="submission" date="2023-05" db="EMBL/GenBank/DDBJ databases">
        <authorList>
            <person name="Fouks B."/>
        </authorList>
    </citation>
    <scope>NUCLEOTIDE SEQUENCE</scope>
    <source>
        <strain evidence="2">Stay&amp;Tobe</strain>
        <tissue evidence="2">Testes</tissue>
    </source>
</reference>
<organism evidence="2 3">
    <name type="scientific">Diploptera punctata</name>
    <name type="common">Pacific beetle cockroach</name>
    <dbReference type="NCBI Taxonomy" id="6984"/>
    <lineage>
        <taxon>Eukaryota</taxon>
        <taxon>Metazoa</taxon>
        <taxon>Ecdysozoa</taxon>
        <taxon>Arthropoda</taxon>
        <taxon>Hexapoda</taxon>
        <taxon>Insecta</taxon>
        <taxon>Pterygota</taxon>
        <taxon>Neoptera</taxon>
        <taxon>Polyneoptera</taxon>
        <taxon>Dictyoptera</taxon>
        <taxon>Blattodea</taxon>
        <taxon>Blaberoidea</taxon>
        <taxon>Blaberidae</taxon>
        <taxon>Diplopterinae</taxon>
        <taxon>Diploptera</taxon>
    </lineage>
</organism>
<comment type="caution">
    <text evidence="2">The sequence shown here is derived from an EMBL/GenBank/DDBJ whole genome shotgun (WGS) entry which is preliminary data.</text>
</comment>
<protein>
    <submittedName>
        <fullName evidence="2">Uncharacterized protein</fullName>
    </submittedName>
</protein>
<dbReference type="Proteomes" id="UP001233999">
    <property type="component" value="Unassembled WGS sequence"/>
</dbReference>
<reference evidence="2" key="1">
    <citation type="journal article" date="2023" name="IScience">
        <title>Live-bearing cockroach genome reveals convergent evolutionary mechanisms linked to viviparity in insects and beyond.</title>
        <authorList>
            <person name="Fouks B."/>
            <person name="Harrison M.C."/>
            <person name="Mikhailova A.A."/>
            <person name="Marchal E."/>
            <person name="English S."/>
            <person name="Carruthers M."/>
            <person name="Jennings E.C."/>
            <person name="Chiamaka E.L."/>
            <person name="Frigard R.A."/>
            <person name="Pippel M."/>
            <person name="Attardo G.M."/>
            <person name="Benoit J.B."/>
            <person name="Bornberg-Bauer E."/>
            <person name="Tobe S.S."/>
        </authorList>
    </citation>
    <scope>NUCLEOTIDE SEQUENCE</scope>
    <source>
        <strain evidence="2">Stay&amp;Tobe</strain>
    </source>
</reference>
<feature type="non-terminal residue" evidence="2">
    <location>
        <position position="1"/>
    </location>
</feature>
<dbReference type="EMBL" id="JASPKZ010009812">
    <property type="protein sequence ID" value="KAJ9575943.1"/>
    <property type="molecule type" value="Genomic_DNA"/>
</dbReference>
<proteinExistence type="predicted"/>
<sequence length="57" mass="6399">VKDKGPDKEVLQKRKSTTASAEKEPFRMTQLAEEVPHGIDYFLNYGNYATALSVLGR</sequence>
<evidence type="ECO:0000313" key="3">
    <source>
        <dbReference type="Proteomes" id="UP001233999"/>
    </source>
</evidence>
<name>A0AAD7Z8J4_DIPPU</name>
<feature type="non-terminal residue" evidence="2">
    <location>
        <position position="57"/>
    </location>
</feature>
<gene>
    <name evidence="2" type="ORF">L9F63_007170</name>
</gene>
<feature type="compositionally biased region" description="Basic and acidic residues" evidence="1">
    <location>
        <begin position="1"/>
        <end position="12"/>
    </location>
</feature>
<feature type="region of interest" description="Disordered" evidence="1">
    <location>
        <begin position="1"/>
        <end position="24"/>
    </location>
</feature>
<dbReference type="AlphaFoldDB" id="A0AAD7Z8J4"/>